<name>A0A515EK48_9BURK</name>
<dbReference type="Pfam" id="PF00497">
    <property type="entry name" value="SBP_bac_3"/>
    <property type="match status" value="1"/>
</dbReference>
<keyword evidence="4" id="KW-1185">Reference proteome</keyword>
<dbReference type="Proteomes" id="UP000317365">
    <property type="component" value="Chromosome"/>
</dbReference>
<protein>
    <submittedName>
        <fullName evidence="3">Transporter substrate-binding domain-containing protein</fullName>
    </submittedName>
</protein>
<reference evidence="4" key="2">
    <citation type="journal article" date="2020" name="Int. J. Syst. Evol. Microbiol.">
        <title>Genomic insights into a novel species Rhodoferax aquaticus sp. nov., isolated from freshwater.</title>
        <authorList>
            <person name="Li T."/>
            <person name="Zhuo Y."/>
            <person name="Jin C.Z."/>
            <person name="Wu X."/>
            <person name="Ko S.R."/>
            <person name="Jin F.J."/>
            <person name="Ahn C.Y."/>
            <person name="Oh H.M."/>
            <person name="Lee H.G."/>
            <person name="Jin L."/>
        </authorList>
    </citation>
    <scope>NUCLEOTIDE SEQUENCE [LARGE SCALE GENOMIC DNA]</scope>
    <source>
        <strain evidence="4">Gr-4</strain>
    </source>
</reference>
<dbReference type="SUPFAM" id="SSF53850">
    <property type="entry name" value="Periplasmic binding protein-like II"/>
    <property type="match status" value="1"/>
</dbReference>
<organism evidence="3 4">
    <name type="scientific">Rhodoferax aquaticus</name>
    <dbReference type="NCBI Taxonomy" id="2527691"/>
    <lineage>
        <taxon>Bacteria</taxon>
        <taxon>Pseudomonadati</taxon>
        <taxon>Pseudomonadota</taxon>
        <taxon>Betaproteobacteria</taxon>
        <taxon>Burkholderiales</taxon>
        <taxon>Comamonadaceae</taxon>
        <taxon>Rhodoferax</taxon>
    </lineage>
</organism>
<dbReference type="EMBL" id="CP036282">
    <property type="protein sequence ID" value="QDL52969.1"/>
    <property type="molecule type" value="Genomic_DNA"/>
</dbReference>
<reference evidence="4" key="1">
    <citation type="submission" date="2019-02" db="EMBL/GenBank/DDBJ databases">
        <title>Complete genome sequence of Rhodoferax sp. Gr-4.</title>
        <authorList>
            <person name="Jin L."/>
        </authorList>
    </citation>
    <scope>NUCLEOTIDE SEQUENCE [LARGE SCALE GENOMIC DNA]</scope>
    <source>
        <strain evidence="4">Gr-4</strain>
    </source>
</reference>
<dbReference type="RefSeq" id="WP_142808422.1">
    <property type="nucleotide sequence ID" value="NZ_CP036282.1"/>
</dbReference>
<dbReference type="AlphaFoldDB" id="A0A515EK48"/>
<gene>
    <name evidence="3" type="ORF">EXZ61_01610</name>
</gene>
<dbReference type="KEGG" id="rhg:EXZ61_01610"/>
<feature type="chain" id="PRO_5022035348" evidence="1">
    <location>
        <begin position="20"/>
        <end position="242"/>
    </location>
</feature>
<evidence type="ECO:0000313" key="3">
    <source>
        <dbReference type="EMBL" id="QDL52969.1"/>
    </source>
</evidence>
<dbReference type="InterPro" id="IPR001638">
    <property type="entry name" value="Solute-binding_3/MltF_N"/>
</dbReference>
<proteinExistence type="predicted"/>
<keyword evidence="1" id="KW-0732">Signal</keyword>
<evidence type="ECO:0000313" key="4">
    <source>
        <dbReference type="Proteomes" id="UP000317365"/>
    </source>
</evidence>
<feature type="domain" description="Solute-binding protein family 3/N-terminal" evidence="2">
    <location>
        <begin position="21"/>
        <end position="242"/>
    </location>
</feature>
<evidence type="ECO:0000256" key="1">
    <source>
        <dbReference type="SAM" id="SignalP"/>
    </source>
</evidence>
<dbReference type="Gene3D" id="3.40.190.10">
    <property type="entry name" value="Periplasmic binding protein-like II"/>
    <property type="match status" value="2"/>
</dbReference>
<feature type="signal peptide" evidence="1">
    <location>
        <begin position="1"/>
        <end position="19"/>
    </location>
</feature>
<evidence type="ECO:0000259" key="2">
    <source>
        <dbReference type="SMART" id="SM00062"/>
    </source>
</evidence>
<dbReference type="PANTHER" id="PTHR38834:SF3">
    <property type="entry name" value="SOLUTE-BINDING PROTEIN FAMILY 3_N-TERMINAL DOMAIN-CONTAINING PROTEIN"/>
    <property type="match status" value="1"/>
</dbReference>
<dbReference type="SMART" id="SM00062">
    <property type="entry name" value="PBPb"/>
    <property type="match status" value="1"/>
</dbReference>
<dbReference type="PANTHER" id="PTHR38834">
    <property type="entry name" value="PERIPLASMIC SUBSTRATE BINDING PROTEIN FAMILY 3"/>
    <property type="match status" value="1"/>
</dbReference>
<accession>A0A515EK48</accession>
<sequence length="242" mass="26981">MTKMLVVALAVLAAFSAYAQKITVVTEEYPPYNFQDANKKITGISTDVVEEVLKRAKLDYQLGMYPWARAYQMAQDGPNVLIYSIGRSEKRETLFKWVDVIAPYDVYLYRLKSRTNVTASDIASAKSFKIGAVREDVRAQFLEKEGIKADLVTDDSTNAKKLAAERIDLFPIDELGMVALYKREGLDPSTVVKAVKLEALSAGLYMAFSKQTPDDVVNKAKAALADMKKDGTLDKIKAKYLK</sequence>